<gene>
    <name evidence="4" type="primary">pol</name>
    <name evidence="4" type="ORF">EVAR_9744_1</name>
</gene>
<dbReference type="Pfam" id="PF00078">
    <property type="entry name" value="RVT_1"/>
    <property type="match status" value="1"/>
</dbReference>
<evidence type="ECO:0000256" key="1">
    <source>
        <dbReference type="SAM" id="MobiDB-lite"/>
    </source>
</evidence>
<keyword evidence="2" id="KW-1133">Transmembrane helix</keyword>
<evidence type="ECO:0000256" key="2">
    <source>
        <dbReference type="SAM" id="Phobius"/>
    </source>
</evidence>
<feature type="transmembrane region" description="Helical" evidence="2">
    <location>
        <begin position="393"/>
        <end position="417"/>
    </location>
</feature>
<dbReference type="EMBL" id="BGZK01000130">
    <property type="protein sequence ID" value="GBP21560.1"/>
    <property type="molecule type" value="Genomic_DNA"/>
</dbReference>
<feature type="transmembrane region" description="Helical" evidence="2">
    <location>
        <begin position="368"/>
        <end position="387"/>
    </location>
</feature>
<name>A0A4C1U5M5_EUMVA</name>
<keyword evidence="4" id="KW-0548">Nucleotidyltransferase</keyword>
<keyword evidence="2" id="KW-0472">Membrane</keyword>
<keyword evidence="4" id="KW-0695">RNA-directed DNA polymerase</keyword>
<protein>
    <submittedName>
        <fullName evidence="4">RNA-directed DNA polymerase from mobile element jockey</fullName>
    </submittedName>
</protein>
<dbReference type="Gene3D" id="1.20.1250.20">
    <property type="entry name" value="MFS general substrate transporter like domains"/>
    <property type="match status" value="1"/>
</dbReference>
<dbReference type="PROSITE" id="PS50878">
    <property type="entry name" value="RT_POL"/>
    <property type="match status" value="1"/>
</dbReference>
<sequence length="490" mass="55017">MNCGRYTVAVFLYMEKTFDKVWHDGFLHKLLKTQLLPVLTKIIASFLRDRSFCVVVEEALSAHRPIRAEVPQGSCPSPSLFAAFTDDVSTLQGQLEEWEDDVILVLYADNNAYFASARPADLATKKIQRVFELLPEWLYKWRMAVNVGKTAALFTGRQRNMPTQSHLRGQDMEWKSCIRYLGVHIDRSLPMIPQVDHVIQQSRAVRAKLQPVLTSRLPTRTKIAIYNCYIRSRLTYAASACQGPASEIIEDFVRTQAHRLFDCADGDSISSLHNLVPQYERPPGPVGTPEKKPGSEPKTHARTCSRRRLQKTRRRPLRFNWSKLAHLIGRSLKDKSENSEKKIRMQLHAAFCPHLPAPFINRVGRRNMVMAIALVAGACGVVVNLVPHVVGGVVLLAVFKLGILVVGLYTAITVALFPTHLRAMAVALTMMAGRTGTFLSIQLINYLLVANCTLTFYLFCSLFMASALMASLLPDDRYLGKPQPPKESTD</sequence>
<organism evidence="4 5">
    <name type="scientific">Eumeta variegata</name>
    <name type="common">Bagworm moth</name>
    <name type="synonym">Eumeta japonica</name>
    <dbReference type="NCBI Taxonomy" id="151549"/>
    <lineage>
        <taxon>Eukaryota</taxon>
        <taxon>Metazoa</taxon>
        <taxon>Ecdysozoa</taxon>
        <taxon>Arthropoda</taxon>
        <taxon>Hexapoda</taxon>
        <taxon>Insecta</taxon>
        <taxon>Pterygota</taxon>
        <taxon>Neoptera</taxon>
        <taxon>Endopterygota</taxon>
        <taxon>Lepidoptera</taxon>
        <taxon>Glossata</taxon>
        <taxon>Ditrysia</taxon>
        <taxon>Tineoidea</taxon>
        <taxon>Psychidae</taxon>
        <taxon>Oiketicinae</taxon>
        <taxon>Eumeta</taxon>
    </lineage>
</organism>
<dbReference type="GO" id="GO:0003964">
    <property type="term" value="F:RNA-directed DNA polymerase activity"/>
    <property type="evidence" value="ECO:0007669"/>
    <property type="project" value="UniProtKB-KW"/>
</dbReference>
<dbReference type="InterPro" id="IPR000477">
    <property type="entry name" value="RT_dom"/>
</dbReference>
<comment type="caution">
    <text evidence="4">The sequence shown here is derived from an EMBL/GenBank/DDBJ whole genome shotgun (WGS) entry which is preliminary data.</text>
</comment>
<feature type="domain" description="Reverse transcriptase" evidence="3">
    <location>
        <begin position="1"/>
        <end position="185"/>
    </location>
</feature>
<dbReference type="PANTHER" id="PTHR33332">
    <property type="entry name" value="REVERSE TRANSCRIPTASE DOMAIN-CONTAINING PROTEIN"/>
    <property type="match status" value="1"/>
</dbReference>
<reference evidence="4 5" key="1">
    <citation type="journal article" date="2019" name="Commun. Biol.">
        <title>The bagworm genome reveals a unique fibroin gene that provides high tensile strength.</title>
        <authorList>
            <person name="Kono N."/>
            <person name="Nakamura H."/>
            <person name="Ohtoshi R."/>
            <person name="Tomita M."/>
            <person name="Numata K."/>
            <person name="Arakawa K."/>
        </authorList>
    </citation>
    <scope>NUCLEOTIDE SEQUENCE [LARGE SCALE GENOMIC DNA]</scope>
</reference>
<keyword evidence="2" id="KW-0812">Transmembrane</keyword>
<dbReference type="InterPro" id="IPR036259">
    <property type="entry name" value="MFS_trans_sf"/>
</dbReference>
<accession>A0A4C1U5M5</accession>
<proteinExistence type="predicted"/>
<dbReference type="AlphaFoldDB" id="A0A4C1U5M5"/>
<dbReference type="STRING" id="151549.A0A4C1U5M5"/>
<feature type="compositionally biased region" description="Basic residues" evidence="1">
    <location>
        <begin position="300"/>
        <end position="312"/>
    </location>
</feature>
<dbReference type="Proteomes" id="UP000299102">
    <property type="component" value="Unassembled WGS sequence"/>
</dbReference>
<feature type="region of interest" description="Disordered" evidence="1">
    <location>
        <begin position="275"/>
        <end position="312"/>
    </location>
</feature>
<evidence type="ECO:0000313" key="4">
    <source>
        <dbReference type="EMBL" id="GBP21560.1"/>
    </source>
</evidence>
<dbReference type="SUPFAM" id="SSF103473">
    <property type="entry name" value="MFS general substrate transporter"/>
    <property type="match status" value="1"/>
</dbReference>
<evidence type="ECO:0000259" key="3">
    <source>
        <dbReference type="PROSITE" id="PS50878"/>
    </source>
</evidence>
<keyword evidence="5" id="KW-1185">Reference proteome</keyword>
<feature type="compositionally biased region" description="Basic and acidic residues" evidence="1">
    <location>
        <begin position="289"/>
        <end position="299"/>
    </location>
</feature>
<dbReference type="OrthoDB" id="412981at2759"/>
<evidence type="ECO:0000313" key="5">
    <source>
        <dbReference type="Proteomes" id="UP000299102"/>
    </source>
</evidence>
<keyword evidence="4" id="KW-0808">Transferase</keyword>
<feature type="transmembrane region" description="Helical" evidence="2">
    <location>
        <begin position="454"/>
        <end position="473"/>
    </location>
</feature>